<evidence type="ECO:0000259" key="1">
    <source>
        <dbReference type="Pfam" id="PF18426"/>
    </source>
</evidence>
<comment type="caution">
    <text evidence="2">The sequence shown here is derived from an EMBL/GenBank/DDBJ whole genome shotgun (WGS) entry which is preliminary data.</text>
</comment>
<organism evidence="2 3">
    <name type="scientific">Geomesophilobacter sediminis</name>
    <dbReference type="NCBI Taxonomy" id="2798584"/>
    <lineage>
        <taxon>Bacteria</taxon>
        <taxon>Pseudomonadati</taxon>
        <taxon>Thermodesulfobacteriota</taxon>
        <taxon>Desulfuromonadia</taxon>
        <taxon>Geobacterales</taxon>
        <taxon>Geobacteraceae</taxon>
        <taxon>Geomesophilobacter</taxon>
    </lineage>
</organism>
<keyword evidence="3" id="KW-1185">Reference proteome</keyword>
<evidence type="ECO:0000313" key="3">
    <source>
        <dbReference type="Proteomes" id="UP000636888"/>
    </source>
</evidence>
<gene>
    <name evidence="2" type="ORF">JFN93_19995</name>
</gene>
<dbReference type="EMBL" id="JAEMHM010000019">
    <property type="protein sequence ID" value="MBJ6726999.1"/>
    <property type="molecule type" value="Genomic_DNA"/>
</dbReference>
<name>A0A8J7M1Y0_9BACT</name>
<evidence type="ECO:0000313" key="2">
    <source>
        <dbReference type="EMBL" id="MBJ6726999.1"/>
    </source>
</evidence>
<proteinExistence type="predicted"/>
<dbReference type="InterPro" id="IPR041290">
    <property type="entry name" value="Tli4_C"/>
</dbReference>
<dbReference type="AlphaFoldDB" id="A0A8J7M1Y0"/>
<reference evidence="2" key="1">
    <citation type="submission" date="2020-12" db="EMBL/GenBank/DDBJ databases">
        <title>Geomonas sp. Red875, isolated from river sediment.</title>
        <authorList>
            <person name="Xu Z."/>
            <person name="Zhang Z."/>
            <person name="Masuda Y."/>
            <person name="Itoh H."/>
            <person name="Senoo K."/>
        </authorList>
    </citation>
    <scope>NUCLEOTIDE SEQUENCE</scope>
    <source>
        <strain evidence="2">Red875</strain>
    </source>
</reference>
<sequence>MIKVMNRLNPFWIILAIFFSWAAVLQVRFETSPEKKGRKLMNTYRIGRFSIGIPTLMEQKLRSSQLRFADIKEIIWPPRISQEQARDQEWKTFINEVNRLQPPEGVNKVVILQPEFNIEGKWSKGILYYNDEFDSVGGRWSLLFDSGKVGVWLTTDNIDIRRESFERLSIRNYETIAKAYQPFDQYTVSHQRDSFYLEHGMINLPYSEQEESIVRFEGHPLNLTLVIEMNMDLTQKIEKSSLINGTRAMIAASILVPGGSISKIRLRHREVAGMPGEESVLRIREGDSKDLVFTWQFNGRDNSGEYPTTKIEMQSPDGNLDEKLQIWDAILDSMKPMFVRKPS</sequence>
<dbReference type="RefSeq" id="WP_199385916.1">
    <property type="nucleotide sequence ID" value="NZ_JAEMHM010000019.1"/>
</dbReference>
<feature type="domain" description="Tle cognate immunity protein 4 C-terminal" evidence="1">
    <location>
        <begin position="197"/>
        <end position="335"/>
    </location>
</feature>
<accession>A0A8J7M1Y0</accession>
<dbReference type="Pfam" id="PF18426">
    <property type="entry name" value="Tli4_C"/>
    <property type="match status" value="1"/>
</dbReference>
<dbReference type="Proteomes" id="UP000636888">
    <property type="component" value="Unassembled WGS sequence"/>
</dbReference>
<protein>
    <recommendedName>
        <fullName evidence="1">Tle cognate immunity protein 4 C-terminal domain-containing protein</fullName>
    </recommendedName>
</protein>